<evidence type="ECO:0000313" key="2">
    <source>
        <dbReference type="Proteomes" id="UP000030700"/>
    </source>
</evidence>
<dbReference type="STRING" id="1499966.U14_03065"/>
<sequence>MFRIEHLLVVFYFRDDFRLDKKKNAQISFLNVDLAIVLNGDYSVSTGKFYFQRRSSHVSTTNF</sequence>
<organism evidence="1">
    <name type="scientific">Candidatus Moduliflexus flocculans</name>
    <dbReference type="NCBI Taxonomy" id="1499966"/>
    <lineage>
        <taxon>Bacteria</taxon>
        <taxon>Candidatus Moduliflexota</taxon>
        <taxon>Candidatus Moduliflexia</taxon>
        <taxon>Candidatus Moduliflexales</taxon>
        <taxon>Candidatus Moduliflexaceae</taxon>
    </lineage>
</organism>
<gene>
    <name evidence="1" type="ORF">U14_03065</name>
</gene>
<name>A0A081BN53_9BACT</name>
<reference evidence="1" key="1">
    <citation type="journal article" date="2015" name="PeerJ">
        <title>First genomic representation of candidate bacterial phylum KSB3 points to enhanced environmental sensing as a trigger of wastewater bulking.</title>
        <authorList>
            <person name="Sekiguchi Y."/>
            <person name="Ohashi A."/>
            <person name="Parks D.H."/>
            <person name="Yamauchi T."/>
            <person name="Tyson G.W."/>
            <person name="Hugenholtz P."/>
        </authorList>
    </citation>
    <scope>NUCLEOTIDE SEQUENCE [LARGE SCALE GENOMIC DNA]</scope>
</reference>
<dbReference type="AlphaFoldDB" id="A0A081BN53"/>
<dbReference type="HOGENOM" id="CLU_2876688_0_0_0"/>
<proteinExistence type="predicted"/>
<accession>A0A081BN53</accession>
<dbReference type="Proteomes" id="UP000030700">
    <property type="component" value="Unassembled WGS sequence"/>
</dbReference>
<keyword evidence="2" id="KW-1185">Reference proteome</keyword>
<protein>
    <submittedName>
        <fullName evidence="1">Uncharacterized protein</fullName>
    </submittedName>
</protein>
<evidence type="ECO:0000313" key="1">
    <source>
        <dbReference type="EMBL" id="GAK51819.1"/>
    </source>
</evidence>
<dbReference type="EMBL" id="DF820457">
    <property type="protein sequence ID" value="GAK51819.1"/>
    <property type="molecule type" value="Genomic_DNA"/>
</dbReference>